<proteinExistence type="predicted"/>
<evidence type="ECO:0000256" key="1">
    <source>
        <dbReference type="SAM" id="MobiDB-lite"/>
    </source>
</evidence>
<evidence type="ECO:0000313" key="2">
    <source>
        <dbReference type="EMBL" id="OQD63815.1"/>
    </source>
</evidence>
<dbReference type="EMBL" id="MDYM01000008">
    <property type="protein sequence ID" value="OQD63815.1"/>
    <property type="molecule type" value="Genomic_DNA"/>
</dbReference>
<organism evidence="2 3">
    <name type="scientific">Penicillium polonicum</name>
    <dbReference type="NCBI Taxonomy" id="60169"/>
    <lineage>
        <taxon>Eukaryota</taxon>
        <taxon>Fungi</taxon>
        <taxon>Dikarya</taxon>
        <taxon>Ascomycota</taxon>
        <taxon>Pezizomycotina</taxon>
        <taxon>Eurotiomycetes</taxon>
        <taxon>Eurotiomycetidae</taxon>
        <taxon>Eurotiales</taxon>
        <taxon>Aspergillaceae</taxon>
        <taxon>Penicillium</taxon>
    </lineage>
</organism>
<comment type="caution">
    <text evidence="2">The sequence shown here is derived from an EMBL/GenBank/DDBJ whole genome shotgun (WGS) entry which is preliminary data.</text>
</comment>
<dbReference type="Proteomes" id="UP000191408">
    <property type="component" value="Unassembled WGS sequence"/>
</dbReference>
<keyword evidence="3" id="KW-1185">Reference proteome</keyword>
<dbReference type="AlphaFoldDB" id="A0A1V6NGL2"/>
<name>A0A1V6NGL2_PENPO</name>
<accession>A0A1V6NGL2</accession>
<gene>
    <name evidence="2" type="ORF">PENPOL_c008G01885</name>
</gene>
<feature type="region of interest" description="Disordered" evidence="1">
    <location>
        <begin position="1"/>
        <end position="79"/>
    </location>
</feature>
<sequence>MQAAVRDVPNTGGETMASMPFLTKRHLQGYQQPEASRPPTPELNEGRRSATPEENEEPQQHQPEQDQDQDDLVEHNNFNLRYHHTDEERLFPSKIIVYSEPLCIFIIEC</sequence>
<protein>
    <submittedName>
        <fullName evidence="2">Uncharacterized protein</fullName>
    </submittedName>
</protein>
<reference evidence="3" key="1">
    <citation type="journal article" date="2017" name="Nat. Microbiol.">
        <title>Global analysis of biosynthetic gene clusters reveals vast potential of secondary metabolite production in Penicillium species.</title>
        <authorList>
            <person name="Nielsen J.C."/>
            <person name="Grijseels S."/>
            <person name="Prigent S."/>
            <person name="Ji B."/>
            <person name="Dainat J."/>
            <person name="Nielsen K.F."/>
            <person name="Frisvad J.C."/>
            <person name="Workman M."/>
            <person name="Nielsen J."/>
        </authorList>
    </citation>
    <scope>NUCLEOTIDE SEQUENCE [LARGE SCALE GENOMIC DNA]</scope>
    <source>
        <strain evidence="3">IBT 4502</strain>
    </source>
</reference>
<evidence type="ECO:0000313" key="3">
    <source>
        <dbReference type="Proteomes" id="UP000191408"/>
    </source>
</evidence>